<feature type="region of interest" description="Disordered" evidence="1">
    <location>
        <begin position="136"/>
        <end position="205"/>
    </location>
</feature>
<feature type="compositionally biased region" description="Polar residues" evidence="1">
    <location>
        <begin position="32"/>
        <end position="46"/>
    </location>
</feature>
<name>A0A6A6JKS5_WESOR</name>
<dbReference type="GeneID" id="54552926"/>
<dbReference type="RefSeq" id="XP_033654403.1">
    <property type="nucleotide sequence ID" value="XM_033799751.1"/>
</dbReference>
<protein>
    <submittedName>
        <fullName evidence="2">Uncharacterized protein</fullName>
    </submittedName>
</protein>
<proteinExistence type="predicted"/>
<dbReference type="Proteomes" id="UP000800097">
    <property type="component" value="Unassembled WGS sequence"/>
</dbReference>
<evidence type="ECO:0000313" key="2">
    <source>
        <dbReference type="EMBL" id="KAF2276864.1"/>
    </source>
</evidence>
<reference evidence="2" key="1">
    <citation type="journal article" date="2020" name="Stud. Mycol.">
        <title>101 Dothideomycetes genomes: a test case for predicting lifestyles and emergence of pathogens.</title>
        <authorList>
            <person name="Haridas S."/>
            <person name="Albert R."/>
            <person name="Binder M."/>
            <person name="Bloem J."/>
            <person name="Labutti K."/>
            <person name="Salamov A."/>
            <person name="Andreopoulos B."/>
            <person name="Baker S."/>
            <person name="Barry K."/>
            <person name="Bills G."/>
            <person name="Bluhm B."/>
            <person name="Cannon C."/>
            <person name="Castanera R."/>
            <person name="Culley D."/>
            <person name="Daum C."/>
            <person name="Ezra D."/>
            <person name="Gonzalez J."/>
            <person name="Henrissat B."/>
            <person name="Kuo A."/>
            <person name="Liang C."/>
            <person name="Lipzen A."/>
            <person name="Lutzoni F."/>
            <person name="Magnuson J."/>
            <person name="Mondo S."/>
            <person name="Nolan M."/>
            <person name="Ohm R."/>
            <person name="Pangilinan J."/>
            <person name="Park H.-J."/>
            <person name="Ramirez L."/>
            <person name="Alfaro M."/>
            <person name="Sun H."/>
            <person name="Tritt A."/>
            <person name="Yoshinaga Y."/>
            <person name="Zwiers L.-H."/>
            <person name="Turgeon B."/>
            <person name="Goodwin S."/>
            <person name="Spatafora J."/>
            <person name="Crous P."/>
            <person name="Grigoriev I."/>
        </authorList>
    </citation>
    <scope>NUCLEOTIDE SEQUENCE</scope>
    <source>
        <strain evidence="2">CBS 379.55</strain>
    </source>
</reference>
<organism evidence="2 3">
    <name type="scientific">Westerdykella ornata</name>
    <dbReference type="NCBI Taxonomy" id="318751"/>
    <lineage>
        <taxon>Eukaryota</taxon>
        <taxon>Fungi</taxon>
        <taxon>Dikarya</taxon>
        <taxon>Ascomycota</taxon>
        <taxon>Pezizomycotina</taxon>
        <taxon>Dothideomycetes</taxon>
        <taxon>Pleosporomycetidae</taxon>
        <taxon>Pleosporales</taxon>
        <taxon>Sporormiaceae</taxon>
        <taxon>Westerdykella</taxon>
    </lineage>
</organism>
<dbReference type="EMBL" id="ML986492">
    <property type="protein sequence ID" value="KAF2276864.1"/>
    <property type="molecule type" value="Genomic_DNA"/>
</dbReference>
<keyword evidence="3" id="KW-1185">Reference proteome</keyword>
<feature type="region of interest" description="Disordered" evidence="1">
    <location>
        <begin position="28"/>
        <end position="100"/>
    </location>
</feature>
<evidence type="ECO:0000313" key="3">
    <source>
        <dbReference type="Proteomes" id="UP000800097"/>
    </source>
</evidence>
<sequence length="205" mass="23046">MGKRRDLARVLGKNNNLEYASQMGVEGALDSVESSRSSRGQDSGAQQGKRHRSYYSPRPLCFYDNQGRQGLPHPKPHGPPRTHLPQLTSPPSRSGLAAHPQRYLAQARHGLDERPVYFDVGKNGKRFGEMARICQDENGRWPSHPGWRNEGWKDGEKADDVEDEVSEVGRGATKRNWAYDRQVNEHDTDSESDGALDYDDGDSEM</sequence>
<evidence type="ECO:0000256" key="1">
    <source>
        <dbReference type="SAM" id="MobiDB-lite"/>
    </source>
</evidence>
<feature type="compositionally biased region" description="Acidic residues" evidence="1">
    <location>
        <begin position="190"/>
        <end position="205"/>
    </location>
</feature>
<gene>
    <name evidence="2" type="ORF">EI97DRAFT_442227</name>
</gene>
<dbReference type="AlphaFoldDB" id="A0A6A6JKS5"/>
<accession>A0A6A6JKS5</accession>